<organism evidence="6">
    <name type="scientific">marine sediment metagenome</name>
    <dbReference type="NCBI Taxonomy" id="412755"/>
    <lineage>
        <taxon>unclassified sequences</taxon>
        <taxon>metagenomes</taxon>
        <taxon>ecological metagenomes</taxon>
    </lineage>
</organism>
<reference evidence="6" key="1">
    <citation type="journal article" date="2014" name="Front. Microbiol.">
        <title>High frequency of phylogenetically diverse reductive dehalogenase-homologous genes in deep subseafloor sedimentary metagenomes.</title>
        <authorList>
            <person name="Kawai M."/>
            <person name="Futagami T."/>
            <person name="Toyoda A."/>
            <person name="Takaki Y."/>
            <person name="Nishi S."/>
            <person name="Hori S."/>
            <person name="Arai W."/>
            <person name="Tsubouchi T."/>
            <person name="Morono Y."/>
            <person name="Uchiyama I."/>
            <person name="Ito T."/>
            <person name="Fujiyama A."/>
            <person name="Inagaki F."/>
            <person name="Takami H."/>
        </authorList>
    </citation>
    <scope>NUCLEOTIDE SEQUENCE</scope>
    <source>
        <strain evidence="6">Expedition CK06-06</strain>
    </source>
</reference>
<name>X0Z249_9ZZZZ</name>
<dbReference type="Pfam" id="PF02518">
    <property type="entry name" value="HATPase_c"/>
    <property type="match status" value="1"/>
</dbReference>
<evidence type="ECO:0000256" key="4">
    <source>
        <dbReference type="ARBA" id="ARBA00022777"/>
    </source>
</evidence>
<dbReference type="PANTHER" id="PTHR43047">
    <property type="entry name" value="TWO-COMPONENT HISTIDINE PROTEIN KINASE"/>
    <property type="match status" value="1"/>
</dbReference>
<dbReference type="PROSITE" id="PS50109">
    <property type="entry name" value="HIS_KIN"/>
    <property type="match status" value="1"/>
</dbReference>
<dbReference type="InterPro" id="IPR005467">
    <property type="entry name" value="His_kinase_dom"/>
</dbReference>
<comment type="caution">
    <text evidence="6">The sequence shown here is derived from an EMBL/GenBank/DDBJ whole genome shotgun (WGS) entry which is preliminary data.</text>
</comment>
<dbReference type="EMBL" id="BART01007760">
    <property type="protein sequence ID" value="GAG63009.1"/>
    <property type="molecule type" value="Genomic_DNA"/>
</dbReference>
<dbReference type="EC" id="2.7.13.3" evidence="2"/>
<evidence type="ECO:0000313" key="6">
    <source>
        <dbReference type="EMBL" id="GAG63009.1"/>
    </source>
</evidence>
<dbReference type="GO" id="GO:0005886">
    <property type="term" value="C:plasma membrane"/>
    <property type="evidence" value="ECO:0007669"/>
    <property type="project" value="TreeGrafter"/>
</dbReference>
<gene>
    <name evidence="6" type="ORF">S01H4_17590</name>
</gene>
<evidence type="ECO:0000256" key="1">
    <source>
        <dbReference type="ARBA" id="ARBA00000085"/>
    </source>
</evidence>
<dbReference type="InterPro" id="IPR036890">
    <property type="entry name" value="HATPase_C_sf"/>
</dbReference>
<evidence type="ECO:0000256" key="3">
    <source>
        <dbReference type="ARBA" id="ARBA00022679"/>
    </source>
</evidence>
<keyword evidence="4" id="KW-0418">Kinase</keyword>
<dbReference type="GO" id="GO:0000155">
    <property type="term" value="F:phosphorelay sensor kinase activity"/>
    <property type="evidence" value="ECO:0007669"/>
    <property type="project" value="TreeGrafter"/>
</dbReference>
<proteinExistence type="predicted"/>
<dbReference type="AlphaFoldDB" id="X0Z249"/>
<evidence type="ECO:0000259" key="5">
    <source>
        <dbReference type="PROSITE" id="PS50109"/>
    </source>
</evidence>
<dbReference type="SUPFAM" id="SSF55874">
    <property type="entry name" value="ATPase domain of HSP90 chaperone/DNA topoisomerase II/histidine kinase"/>
    <property type="match status" value="1"/>
</dbReference>
<dbReference type="Gene3D" id="3.30.565.10">
    <property type="entry name" value="Histidine kinase-like ATPase, C-terminal domain"/>
    <property type="match status" value="1"/>
</dbReference>
<keyword evidence="3" id="KW-0808">Transferase</keyword>
<protein>
    <recommendedName>
        <fullName evidence="2">histidine kinase</fullName>
        <ecNumber evidence="2">2.7.13.3</ecNumber>
    </recommendedName>
</protein>
<dbReference type="GO" id="GO:0009927">
    <property type="term" value="F:histidine phosphotransfer kinase activity"/>
    <property type="evidence" value="ECO:0007669"/>
    <property type="project" value="TreeGrafter"/>
</dbReference>
<comment type="catalytic activity">
    <reaction evidence="1">
        <text>ATP + protein L-histidine = ADP + protein N-phospho-L-histidine.</text>
        <dbReference type="EC" id="2.7.13.3"/>
    </reaction>
</comment>
<accession>X0Z249</accession>
<feature type="domain" description="Histidine kinase" evidence="5">
    <location>
        <begin position="1"/>
        <end position="71"/>
    </location>
</feature>
<dbReference type="InterPro" id="IPR003594">
    <property type="entry name" value="HATPase_dom"/>
</dbReference>
<feature type="non-terminal residue" evidence="6">
    <location>
        <position position="1"/>
    </location>
</feature>
<sequence>RQVVMNLVSNSIKFTHTGNVNVRISSRSNSYRSGQAMIHLTVEDEGIGMDEETQQRVFEAFTQADASTTRE</sequence>
<evidence type="ECO:0000256" key="2">
    <source>
        <dbReference type="ARBA" id="ARBA00012438"/>
    </source>
</evidence>
<dbReference type="PANTHER" id="PTHR43047:SF72">
    <property type="entry name" value="OSMOSENSING HISTIDINE PROTEIN KINASE SLN1"/>
    <property type="match status" value="1"/>
</dbReference>